<feature type="region of interest" description="Disordered" evidence="5">
    <location>
        <begin position="111"/>
        <end position="141"/>
    </location>
</feature>
<evidence type="ECO:0000256" key="4">
    <source>
        <dbReference type="ARBA" id="ARBA00022702"/>
    </source>
</evidence>
<name>F6UVV2_CALJA</name>
<sequence length="216" mass="24330">MAAPARVSTSFENPGAPTEGPQSCGQRLMGSKASSQGCEVYNSPSDQPQHQKTSRERLLQTHFDPCTPSRMVSRKTVAALLVVHTAAMLATQTEAFVPIFTYGELQKMQERERNKGQKKSLSIWQRSGEEGPADPTEPIEEEENKMIEVSKQWGWWREAQSRHAFPCLARRQGPQATVSDRMSQDAAVNKASILTGRDRLQKLKEINQPFRHQIRK</sequence>
<dbReference type="GO" id="GO:0031788">
    <property type="term" value="F:motilin receptor binding"/>
    <property type="evidence" value="ECO:0007669"/>
    <property type="project" value="TreeGrafter"/>
</dbReference>
<dbReference type="InterPro" id="IPR015662">
    <property type="entry name" value="Promotilin"/>
</dbReference>
<evidence type="ECO:0000256" key="3">
    <source>
        <dbReference type="ARBA" id="ARBA00022525"/>
    </source>
</evidence>
<comment type="subcellular location">
    <subcellularLocation>
        <location evidence="1">Secreted</location>
    </subcellularLocation>
</comment>
<feature type="region of interest" description="Disordered" evidence="5">
    <location>
        <begin position="1"/>
        <end position="55"/>
    </location>
</feature>
<comment type="similarity">
    <text evidence="2">Belongs to the motilin family.</text>
</comment>
<dbReference type="Ensembl" id="ENSCJAT00000062880.4">
    <property type="protein sequence ID" value="ENSCJAP00000049263.4"/>
    <property type="gene ID" value="ENSCJAG00000012209.5"/>
</dbReference>
<organism evidence="7 8">
    <name type="scientific">Callithrix jacchus</name>
    <name type="common">White-tufted-ear marmoset</name>
    <name type="synonym">Simia Jacchus</name>
    <dbReference type="NCBI Taxonomy" id="9483"/>
    <lineage>
        <taxon>Eukaryota</taxon>
        <taxon>Metazoa</taxon>
        <taxon>Chordata</taxon>
        <taxon>Craniata</taxon>
        <taxon>Vertebrata</taxon>
        <taxon>Euteleostomi</taxon>
        <taxon>Mammalia</taxon>
        <taxon>Eutheria</taxon>
        <taxon>Euarchontoglires</taxon>
        <taxon>Primates</taxon>
        <taxon>Haplorrhini</taxon>
        <taxon>Platyrrhini</taxon>
        <taxon>Cebidae</taxon>
        <taxon>Callitrichinae</taxon>
        <taxon>Callithrix</taxon>
        <taxon>Callithrix</taxon>
    </lineage>
</organism>
<accession>F6UVV2</accession>
<feature type="domain" description="Motilin/ghrelin" evidence="6">
    <location>
        <begin position="97"/>
        <end position="122"/>
    </location>
</feature>
<keyword evidence="3" id="KW-0964">Secreted</keyword>
<dbReference type="STRING" id="9483.ENSCJAP00000049263"/>
<dbReference type="PANTHER" id="PTHR14156:SF0">
    <property type="entry name" value="PROMOTILIN"/>
    <property type="match status" value="1"/>
</dbReference>
<feature type="compositionally biased region" description="Polar residues" evidence="5">
    <location>
        <begin position="32"/>
        <end position="51"/>
    </location>
</feature>
<reference evidence="7" key="2">
    <citation type="submission" date="2025-08" db="UniProtKB">
        <authorList>
            <consortium name="Ensembl"/>
        </authorList>
    </citation>
    <scope>IDENTIFICATION</scope>
</reference>
<dbReference type="Bgee" id="ENSCJAG00000012209">
    <property type="expression patterns" value="Expressed in heart and 1 other cell type or tissue"/>
</dbReference>
<evidence type="ECO:0000256" key="2">
    <source>
        <dbReference type="ARBA" id="ARBA00006473"/>
    </source>
</evidence>
<dbReference type="FunCoup" id="F6UVV2">
    <property type="interactions" value="403"/>
</dbReference>
<dbReference type="GO" id="GO:0005576">
    <property type="term" value="C:extracellular region"/>
    <property type="evidence" value="ECO:0007669"/>
    <property type="project" value="UniProtKB-SubCell"/>
</dbReference>
<evidence type="ECO:0000313" key="8">
    <source>
        <dbReference type="Proteomes" id="UP000008225"/>
    </source>
</evidence>
<dbReference type="AlphaFoldDB" id="F6UVV2"/>
<dbReference type="GO" id="GO:0005179">
    <property type="term" value="F:hormone activity"/>
    <property type="evidence" value="ECO:0007669"/>
    <property type="project" value="UniProtKB-KW"/>
</dbReference>
<dbReference type="Pfam" id="PF04644">
    <property type="entry name" value="Motilin_ghrelin"/>
    <property type="match status" value="1"/>
</dbReference>
<evidence type="ECO:0000259" key="6">
    <source>
        <dbReference type="Pfam" id="PF04644"/>
    </source>
</evidence>
<dbReference type="GeneTree" id="ENSGT00390000000489"/>
<proteinExistence type="inferred from homology"/>
<dbReference type="PANTHER" id="PTHR14156">
    <property type="entry name" value="MOTILIN"/>
    <property type="match status" value="1"/>
</dbReference>
<reference evidence="7" key="1">
    <citation type="submission" date="2009-03" db="EMBL/GenBank/DDBJ databases">
        <authorList>
            <person name="Warren W."/>
            <person name="Ye L."/>
            <person name="Minx P."/>
            <person name="Worley K."/>
            <person name="Gibbs R."/>
            <person name="Wilson R.K."/>
        </authorList>
    </citation>
    <scope>NUCLEOTIDE SEQUENCE [LARGE SCALE GENOMIC DNA]</scope>
</reference>
<dbReference type="InParanoid" id="F6UVV2"/>
<dbReference type="InterPro" id="IPR006738">
    <property type="entry name" value="Motilin_ghrelin"/>
</dbReference>
<evidence type="ECO:0000256" key="5">
    <source>
        <dbReference type="SAM" id="MobiDB-lite"/>
    </source>
</evidence>
<evidence type="ECO:0000256" key="1">
    <source>
        <dbReference type="ARBA" id="ARBA00004613"/>
    </source>
</evidence>
<keyword evidence="8" id="KW-1185">Reference proteome</keyword>
<protein>
    <recommendedName>
        <fullName evidence="6">Motilin/ghrelin domain-containing protein</fullName>
    </recommendedName>
</protein>
<dbReference type="eggNOG" id="ENOG502SS7F">
    <property type="taxonomic scope" value="Eukaryota"/>
</dbReference>
<reference evidence="7" key="3">
    <citation type="submission" date="2025-09" db="UniProtKB">
        <authorList>
            <consortium name="Ensembl"/>
        </authorList>
    </citation>
    <scope>IDENTIFICATION</scope>
</reference>
<evidence type="ECO:0000313" key="7">
    <source>
        <dbReference type="Ensembl" id="ENSCJAP00000049263.4"/>
    </source>
</evidence>
<dbReference type="Proteomes" id="UP000008225">
    <property type="component" value="Chromosome 4"/>
</dbReference>
<keyword evidence="4" id="KW-0372">Hormone</keyword>